<evidence type="ECO:0000256" key="4">
    <source>
        <dbReference type="ARBA" id="ARBA00022475"/>
    </source>
</evidence>
<evidence type="ECO:0000256" key="1">
    <source>
        <dbReference type="ARBA" id="ARBA00004651"/>
    </source>
</evidence>
<accession>A0A370B0W1</accession>
<feature type="transmembrane region" description="Helical" evidence="9">
    <location>
        <begin position="133"/>
        <end position="151"/>
    </location>
</feature>
<sequence length="371" mass="37359">MTTPTTARPPGGREPATRPTGRAAPRNGAPRGFLTVGSAVALPVRRISVVIALVTVALLLVAATATLTLGRLGVSLADLPAALTGGARGKDAFVLERLRGPRLVVGIGTGAAFGLSGALFQSVTRNPLGSPDVIGLGAGAGAGAAVVALLLPGTVPVWTGALAGAALAMALVYVSTGSGFRNPGRLVVAGIGVAAIATAIIQYVVYAVERDKAAVLTAYVNGSLAARSWDHATTIWLVLLVAAPLTALLARRLSIGEMGDEIAAGLGAEPRTTKTLAVLLSIVLSAGAVSVAGPISFVALTAPQIAKRLTRGSGPHLLLSALVGALLLVLADLCAQQLPLFENLPVGIYTMAIGGVYLGSLLLREWRKGVL</sequence>
<evidence type="ECO:0000256" key="5">
    <source>
        <dbReference type="ARBA" id="ARBA00022692"/>
    </source>
</evidence>
<keyword evidence="7 9" id="KW-0472">Membrane</keyword>
<dbReference type="EMBL" id="QQNA01000218">
    <property type="protein sequence ID" value="RDG35488.1"/>
    <property type="molecule type" value="Genomic_DNA"/>
</dbReference>
<dbReference type="RefSeq" id="WP_114626126.1">
    <property type="nucleotide sequence ID" value="NZ_QQNA01000218.1"/>
</dbReference>
<keyword evidence="3" id="KW-0813">Transport</keyword>
<dbReference type="SUPFAM" id="SSF81345">
    <property type="entry name" value="ABC transporter involved in vitamin B12 uptake, BtuC"/>
    <property type="match status" value="1"/>
</dbReference>
<feature type="transmembrane region" description="Helical" evidence="9">
    <location>
        <begin position="346"/>
        <end position="363"/>
    </location>
</feature>
<feature type="transmembrane region" description="Helical" evidence="9">
    <location>
        <begin position="103"/>
        <end position="121"/>
    </location>
</feature>
<feature type="compositionally biased region" description="Low complexity" evidence="8">
    <location>
        <begin position="1"/>
        <end position="14"/>
    </location>
</feature>
<dbReference type="InterPro" id="IPR000522">
    <property type="entry name" value="ABC_transptr_permease_BtuC"/>
</dbReference>
<gene>
    <name evidence="10" type="ORF">DVH02_25115</name>
</gene>
<dbReference type="Pfam" id="PF01032">
    <property type="entry name" value="FecCD"/>
    <property type="match status" value="1"/>
</dbReference>
<dbReference type="GO" id="GO:0022857">
    <property type="term" value="F:transmembrane transporter activity"/>
    <property type="evidence" value="ECO:0007669"/>
    <property type="project" value="InterPro"/>
</dbReference>
<evidence type="ECO:0000313" key="10">
    <source>
        <dbReference type="EMBL" id="RDG35488.1"/>
    </source>
</evidence>
<dbReference type="GO" id="GO:0005886">
    <property type="term" value="C:plasma membrane"/>
    <property type="evidence" value="ECO:0007669"/>
    <property type="project" value="UniProtKB-SubCell"/>
</dbReference>
<dbReference type="PANTHER" id="PTHR30472">
    <property type="entry name" value="FERRIC ENTEROBACTIN TRANSPORT SYSTEM PERMEASE PROTEIN"/>
    <property type="match status" value="1"/>
</dbReference>
<dbReference type="InterPro" id="IPR037294">
    <property type="entry name" value="ABC_BtuC-like"/>
</dbReference>
<keyword evidence="11" id="KW-1185">Reference proteome</keyword>
<evidence type="ECO:0000256" key="3">
    <source>
        <dbReference type="ARBA" id="ARBA00022448"/>
    </source>
</evidence>
<evidence type="ECO:0000256" key="6">
    <source>
        <dbReference type="ARBA" id="ARBA00022989"/>
    </source>
</evidence>
<evidence type="ECO:0000256" key="8">
    <source>
        <dbReference type="SAM" id="MobiDB-lite"/>
    </source>
</evidence>
<feature type="transmembrane region" description="Helical" evidence="9">
    <location>
        <begin position="276"/>
        <end position="297"/>
    </location>
</feature>
<dbReference type="AlphaFoldDB" id="A0A370B0W1"/>
<dbReference type="PANTHER" id="PTHR30472:SF24">
    <property type="entry name" value="FERRIC ENTEROBACTIN TRANSPORT SYSTEM PERMEASE PROTEIN FEPG"/>
    <property type="match status" value="1"/>
</dbReference>
<dbReference type="Proteomes" id="UP000253741">
    <property type="component" value="Unassembled WGS sequence"/>
</dbReference>
<feature type="transmembrane region" description="Helical" evidence="9">
    <location>
        <begin position="47"/>
        <end position="69"/>
    </location>
</feature>
<keyword evidence="5 9" id="KW-0812">Transmembrane</keyword>
<name>A0A370B0W1_9ACTN</name>
<feature type="transmembrane region" description="Helical" evidence="9">
    <location>
        <begin position="157"/>
        <end position="174"/>
    </location>
</feature>
<feature type="transmembrane region" description="Helical" evidence="9">
    <location>
        <begin position="186"/>
        <end position="208"/>
    </location>
</feature>
<proteinExistence type="inferred from homology"/>
<evidence type="ECO:0000256" key="2">
    <source>
        <dbReference type="ARBA" id="ARBA00007935"/>
    </source>
</evidence>
<comment type="caution">
    <text evidence="10">The sequence shown here is derived from an EMBL/GenBank/DDBJ whole genome shotgun (WGS) entry which is preliminary data.</text>
</comment>
<feature type="transmembrane region" description="Helical" evidence="9">
    <location>
        <begin position="228"/>
        <end position="250"/>
    </location>
</feature>
<reference evidence="10 11" key="1">
    <citation type="submission" date="2018-07" db="EMBL/GenBank/DDBJ databases">
        <title>Streptomyces species from bats.</title>
        <authorList>
            <person name="Dunlap C."/>
        </authorList>
    </citation>
    <scope>NUCLEOTIDE SEQUENCE [LARGE SCALE GENOMIC DNA]</scope>
    <source>
        <strain evidence="10 11">AC230</strain>
    </source>
</reference>
<feature type="region of interest" description="Disordered" evidence="8">
    <location>
        <begin position="1"/>
        <end position="29"/>
    </location>
</feature>
<comment type="subcellular location">
    <subcellularLocation>
        <location evidence="1">Cell membrane</location>
        <topology evidence="1">Multi-pass membrane protein</topology>
    </subcellularLocation>
</comment>
<dbReference type="GO" id="GO:0033214">
    <property type="term" value="P:siderophore-iron import into cell"/>
    <property type="evidence" value="ECO:0007669"/>
    <property type="project" value="TreeGrafter"/>
</dbReference>
<evidence type="ECO:0000256" key="9">
    <source>
        <dbReference type="SAM" id="Phobius"/>
    </source>
</evidence>
<keyword evidence="6 9" id="KW-1133">Transmembrane helix</keyword>
<comment type="similarity">
    <text evidence="2">Belongs to the binding-protein-dependent transport system permease family. FecCD subfamily.</text>
</comment>
<evidence type="ECO:0000256" key="7">
    <source>
        <dbReference type="ARBA" id="ARBA00023136"/>
    </source>
</evidence>
<protein>
    <submittedName>
        <fullName evidence="10">Ferrichrome ABC transporter permease</fullName>
    </submittedName>
</protein>
<keyword evidence="4" id="KW-1003">Cell membrane</keyword>
<organism evidence="10 11">
    <name type="scientific">Streptomyces corynorhini</name>
    <dbReference type="NCBI Taxonomy" id="2282652"/>
    <lineage>
        <taxon>Bacteria</taxon>
        <taxon>Bacillati</taxon>
        <taxon>Actinomycetota</taxon>
        <taxon>Actinomycetes</taxon>
        <taxon>Kitasatosporales</taxon>
        <taxon>Streptomycetaceae</taxon>
        <taxon>Streptomyces</taxon>
    </lineage>
</organism>
<dbReference type="OrthoDB" id="4455417at2"/>
<feature type="transmembrane region" description="Helical" evidence="9">
    <location>
        <begin position="317"/>
        <end position="334"/>
    </location>
</feature>
<evidence type="ECO:0000313" key="11">
    <source>
        <dbReference type="Proteomes" id="UP000253741"/>
    </source>
</evidence>
<dbReference type="Gene3D" id="1.10.3470.10">
    <property type="entry name" value="ABC transporter involved in vitamin B12 uptake, BtuC"/>
    <property type="match status" value="1"/>
</dbReference>